<accession>C0NQ90</accession>
<organism evidence="1 2">
    <name type="scientific">Ajellomyces capsulatus (strain G186AR / H82 / ATCC MYA-2454 / RMSCC 2432)</name>
    <name type="common">Darling's disease fungus</name>
    <name type="synonym">Histoplasma capsulatum</name>
    <dbReference type="NCBI Taxonomy" id="447093"/>
    <lineage>
        <taxon>Eukaryota</taxon>
        <taxon>Fungi</taxon>
        <taxon>Dikarya</taxon>
        <taxon>Ascomycota</taxon>
        <taxon>Pezizomycotina</taxon>
        <taxon>Eurotiomycetes</taxon>
        <taxon>Eurotiomycetidae</taxon>
        <taxon>Onygenales</taxon>
        <taxon>Ajellomycetaceae</taxon>
        <taxon>Histoplasma</taxon>
    </lineage>
</organism>
<dbReference type="InParanoid" id="C0NQ90"/>
<protein>
    <submittedName>
        <fullName evidence="1">Uncharacterized protein</fullName>
    </submittedName>
</protein>
<reference evidence="1" key="1">
    <citation type="submission" date="2009-02" db="EMBL/GenBank/DDBJ databases">
        <title>The Genome Sequence of Ajellomyces capsulatus strain G186AR.</title>
        <authorList>
            <consortium name="The Broad Institute Genome Sequencing Platform"/>
            <person name="Champion M."/>
            <person name="Cuomo C."/>
            <person name="Ma L.-J."/>
            <person name="Henn M.R."/>
            <person name="Sil A."/>
            <person name="Goldman B."/>
            <person name="Young S.K."/>
            <person name="Kodira C.D."/>
            <person name="Zeng Q."/>
            <person name="Koehrsen M."/>
            <person name="Alvarado L."/>
            <person name="Berlin A."/>
            <person name="Borenstein D."/>
            <person name="Chen Z."/>
            <person name="Engels R."/>
            <person name="Freedman E."/>
            <person name="Gellesch M."/>
            <person name="Goldberg J."/>
            <person name="Griggs A."/>
            <person name="Gujja S."/>
            <person name="Heiman D."/>
            <person name="Hepburn T."/>
            <person name="Howarth C."/>
            <person name="Jen D."/>
            <person name="Larson L."/>
            <person name="Lewis B."/>
            <person name="Mehta T."/>
            <person name="Park D."/>
            <person name="Pearson M."/>
            <person name="Roberts A."/>
            <person name="Saif S."/>
            <person name="Shea T."/>
            <person name="Shenoy N."/>
            <person name="Sisk P."/>
            <person name="Stolte C."/>
            <person name="Sykes S."/>
            <person name="Walk T."/>
            <person name="White J."/>
            <person name="Yandava C."/>
            <person name="Klein B."/>
            <person name="McEwen J.G."/>
            <person name="Puccia R."/>
            <person name="Goldman G.H."/>
            <person name="Felipe M.S."/>
            <person name="Nino-Vega G."/>
            <person name="San-Blas G."/>
            <person name="Taylor J."/>
            <person name="Mendoza L."/>
            <person name="Galagan J."/>
            <person name="Nusbaum C."/>
            <person name="Birren B."/>
        </authorList>
    </citation>
    <scope>NUCLEOTIDE SEQUENCE</scope>
    <source>
        <strain evidence="1">G186AR</strain>
    </source>
</reference>
<dbReference type="Proteomes" id="UP000001631">
    <property type="component" value="Unassembled WGS sequence"/>
</dbReference>
<dbReference type="AlphaFoldDB" id="C0NQ90"/>
<name>C0NQ90_AJECG</name>
<evidence type="ECO:0000313" key="1">
    <source>
        <dbReference type="EMBL" id="EEH06362.1"/>
    </source>
</evidence>
<keyword evidence="2" id="KW-1185">Reference proteome</keyword>
<evidence type="ECO:0000313" key="2">
    <source>
        <dbReference type="Proteomes" id="UP000001631"/>
    </source>
</evidence>
<dbReference type="EMBL" id="GG663369">
    <property type="protein sequence ID" value="EEH06362.1"/>
    <property type="molecule type" value="Genomic_DNA"/>
</dbReference>
<dbReference type="RefSeq" id="XP_045286843.1">
    <property type="nucleotide sequence ID" value="XM_045432727.1"/>
</dbReference>
<dbReference type="GeneID" id="69038694"/>
<gene>
    <name evidence="1" type="ORF">HCBG_05678</name>
</gene>
<proteinExistence type="predicted"/>
<dbReference type="HOGENOM" id="CLU_2222469_0_0_1"/>
<sequence length="106" mass="11765">MAEGTDQETRCLTEAYPSASPPLNISAGGRPALRGMPVNPHRVAVISYWYPSSRETAAPRNPPGRLDDRAPKLFNDIRQHHTQPERRLTCITCITLHYDAVETAPS</sequence>